<reference evidence="1" key="1">
    <citation type="submission" date="2021-01" db="EMBL/GenBank/DDBJ databases">
        <title>Adiantum capillus-veneris genome.</title>
        <authorList>
            <person name="Fang Y."/>
            <person name="Liao Q."/>
        </authorList>
    </citation>
    <scope>NUCLEOTIDE SEQUENCE</scope>
    <source>
        <strain evidence="1">H3</strain>
        <tissue evidence="1">Leaf</tissue>
    </source>
</reference>
<sequence length="59" mass="7070">LKDDVFVCKMGKKTTLGQKITWGFFTGAFTKKNENEDRQRLLGKEYEYKDNAWTFIEWD</sequence>
<organism evidence="1 2">
    <name type="scientific">Adiantum capillus-veneris</name>
    <name type="common">Maidenhair fern</name>
    <dbReference type="NCBI Taxonomy" id="13818"/>
    <lineage>
        <taxon>Eukaryota</taxon>
        <taxon>Viridiplantae</taxon>
        <taxon>Streptophyta</taxon>
        <taxon>Embryophyta</taxon>
        <taxon>Tracheophyta</taxon>
        <taxon>Polypodiopsida</taxon>
        <taxon>Polypodiidae</taxon>
        <taxon>Polypodiales</taxon>
        <taxon>Pteridineae</taxon>
        <taxon>Pteridaceae</taxon>
        <taxon>Vittarioideae</taxon>
        <taxon>Adiantum</taxon>
    </lineage>
</organism>
<dbReference type="Proteomes" id="UP000886520">
    <property type="component" value="Chromosome 3"/>
</dbReference>
<dbReference type="EMBL" id="JABFUD020000002">
    <property type="protein sequence ID" value="KAI5083030.1"/>
    <property type="molecule type" value="Genomic_DNA"/>
</dbReference>
<protein>
    <submittedName>
        <fullName evidence="1">Uncharacterized protein</fullName>
    </submittedName>
</protein>
<gene>
    <name evidence="1" type="ORF">GOP47_0002773</name>
</gene>
<evidence type="ECO:0000313" key="2">
    <source>
        <dbReference type="Proteomes" id="UP000886520"/>
    </source>
</evidence>
<evidence type="ECO:0000313" key="1">
    <source>
        <dbReference type="EMBL" id="KAI5083030.1"/>
    </source>
</evidence>
<keyword evidence="2" id="KW-1185">Reference proteome</keyword>
<name>A0A9D4VBJ7_ADICA</name>
<comment type="caution">
    <text evidence="1">The sequence shown here is derived from an EMBL/GenBank/DDBJ whole genome shotgun (WGS) entry which is preliminary data.</text>
</comment>
<accession>A0A9D4VBJ7</accession>
<proteinExistence type="predicted"/>
<dbReference type="AlphaFoldDB" id="A0A9D4VBJ7"/>
<feature type="non-terminal residue" evidence="1">
    <location>
        <position position="1"/>
    </location>
</feature>